<evidence type="ECO:0000256" key="2">
    <source>
        <dbReference type="SAM" id="SignalP"/>
    </source>
</evidence>
<accession>A0A937DGG8</accession>
<dbReference type="AlphaFoldDB" id="A0A937DGG8"/>
<organism evidence="3 4">
    <name type="scientific">Marivirga atlantica</name>
    <dbReference type="NCBI Taxonomy" id="1548457"/>
    <lineage>
        <taxon>Bacteria</taxon>
        <taxon>Pseudomonadati</taxon>
        <taxon>Bacteroidota</taxon>
        <taxon>Cytophagia</taxon>
        <taxon>Cytophagales</taxon>
        <taxon>Marivirgaceae</taxon>
        <taxon>Marivirga</taxon>
    </lineage>
</organism>
<feature type="compositionally biased region" description="Basic and acidic residues" evidence="1">
    <location>
        <begin position="39"/>
        <end position="48"/>
    </location>
</feature>
<evidence type="ECO:0000256" key="1">
    <source>
        <dbReference type="SAM" id="MobiDB-lite"/>
    </source>
</evidence>
<gene>
    <name evidence="3" type="ORF">JKP34_17910</name>
</gene>
<dbReference type="PROSITE" id="PS51257">
    <property type="entry name" value="PROKAR_LIPOPROTEIN"/>
    <property type="match status" value="1"/>
</dbReference>
<dbReference type="EMBL" id="JAERQG010000007">
    <property type="protein sequence ID" value="MBL0767147.1"/>
    <property type="molecule type" value="Genomic_DNA"/>
</dbReference>
<name>A0A937DGG8_9BACT</name>
<keyword evidence="2" id="KW-0732">Signal</keyword>
<protein>
    <submittedName>
        <fullName evidence="3">Uncharacterized protein</fullName>
    </submittedName>
</protein>
<sequence length="48" mass="5235">MKTVKTLKIALVFIALLSVSACEMVEEPNFDETTVTGETKQDNGGEMD</sequence>
<feature type="region of interest" description="Disordered" evidence="1">
    <location>
        <begin position="28"/>
        <end position="48"/>
    </location>
</feature>
<feature type="chain" id="PRO_5036976044" evidence="2">
    <location>
        <begin position="22"/>
        <end position="48"/>
    </location>
</feature>
<proteinExistence type="predicted"/>
<keyword evidence="4" id="KW-1185">Reference proteome</keyword>
<reference evidence="3" key="1">
    <citation type="submission" date="2021-01" db="EMBL/GenBank/DDBJ databases">
        <title>Marivirga sp. nov., isolated from intertidal surface sediments.</title>
        <authorList>
            <person name="Zhang M."/>
        </authorList>
    </citation>
    <scope>NUCLEOTIDE SEQUENCE</scope>
    <source>
        <strain evidence="3">SM1354</strain>
    </source>
</reference>
<evidence type="ECO:0000313" key="3">
    <source>
        <dbReference type="EMBL" id="MBL0767147.1"/>
    </source>
</evidence>
<evidence type="ECO:0000313" key="4">
    <source>
        <dbReference type="Proteomes" id="UP000642920"/>
    </source>
</evidence>
<dbReference type="Proteomes" id="UP000642920">
    <property type="component" value="Unassembled WGS sequence"/>
</dbReference>
<feature type="signal peptide" evidence="2">
    <location>
        <begin position="1"/>
        <end position="21"/>
    </location>
</feature>
<dbReference type="RefSeq" id="WP_201924630.1">
    <property type="nucleotide sequence ID" value="NZ_JAERQG010000007.1"/>
</dbReference>
<comment type="caution">
    <text evidence="3">The sequence shown here is derived from an EMBL/GenBank/DDBJ whole genome shotgun (WGS) entry which is preliminary data.</text>
</comment>